<keyword evidence="2" id="KW-1185">Reference proteome</keyword>
<proteinExistence type="predicted"/>
<evidence type="ECO:0000313" key="1">
    <source>
        <dbReference type="EMBL" id="GAA4005645.1"/>
    </source>
</evidence>
<name>A0ABP7S2R4_9SPHN</name>
<protein>
    <submittedName>
        <fullName evidence="1">Uncharacterized protein</fullName>
    </submittedName>
</protein>
<evidence type="ECO:0000313" key="2">
    <source>
        <dbReference type="Proteomes" id="UP001501310"/>
    </source>
</evidence>
<dbReference type="EMBL" id="BAAAZD010000002">
    <property type="protein sequence ID" value="GAA4005645.1"/>
    <property type="molecule type" value="Genomic_DNA"/>
</dbReference>
<gene>
    <name evidence="1" type="ORF">GCM10022211_17460</name>
</gene>
<reference evidence="2" key="1">
    <citation type="journal article" date="2019" name="Int. J. Syst. Evol. Microbiol.">
        <title>The Global Catalogue of Microorganisms (GCM) 10K type strain sequencing project: providing services to taxonomists for standard genome sequencing and annotation.</title>
        <authorList>
            <consortium name="The Broad Institute Genomics Platform"/>
            <consortium name="The Broad Institute Genome Sequencing Center for Infectious Disease"/>
            <person name="Wu L."/>
            <person name="Ma J."/>
        </authorList>
    </citation>
    <scope>NUCLEOTIDE SEQUENCE [LARGE SCALE GENOMIC DNA]</scope>
    <source>
        <strain evidence="2">JCM 16603</strain>
    </source>
</reference>
<comment type="caution">
    <text evidence="1">The sequence shown here is derived from an EMBL/GenBank/DDBJ whole genome shotgun (WGS) entry which is preliminary data.</text>
</comment>
<accession>A0ABP7S2R4</accession>
<organism evidence="1 2">
    <name type="scientific">Sphingomonas humi</name>
    <dbReference type="NCBI Taxonomy" id="335630"/>
    <lineage>
        <taxon>Bacteria</taxon>
        <taxon>Pseudomonadati</taxon>
        <taxon>Pseudomonadota</taxon>
        <taxon>Alphaproteobacteria</taxon>
        <taxon>Sphingomonadales</taxon>
        <taxon>Sphingomonadaceae</taxon>
        <taxon>Sphingomonas</taxon>
    </lineage>
</organism>
<dbReference type="Proteomes" id="UP001501310">
    <property type="component" value="Unassembled WGS sequence"/>
</dbReference>
<sequence>MRKETKTMLGKIAGAIIGNRIAGRNDGVKGAILGAAGARLAARGLGPLGTALTVAYGAKKLYDWNRARKTERRFPADATPAQRGVRTNGI</sequence>